<organism evidence="2 3">
    <name type="scientific">Seminavis robusta</name>
    <dbReference type="NCBI Taxonomy" id="568900"/>
    <lineage>
        <taxon>Eukaryota</taxon>
        <taxon>Sar</taxon>
        <taxon>Stramenopiles</taxon>
        <taxon>Ochrophyta</taxon>
        <taxon>Bacillariophyta</taxon>
        <taxon>Bacillariophyceae</taxon>
        <taxon>Bacillariophycidae</taxon>
        <taxon>Naviculales</taxon>
        <taxon>Naviculaceae</taxon>
        <taxon>Seminavis</taxon>
    </lineage>
</organism>
<reference evidence="2" key="1">
    <citation type="submission" date="2020-06" db="EMBL/GenBank/DDBJ databases">
        <authorList>
            <consortium name="Plant Systems Biology data submission"/>
        </authorList>
    </citation>
    <scope>NUCLEOTIDE SEQUENCE</scope>
    <source>
        <strain evidence="2">D6</strain>
    </source>
</reference>
<gene>
    <name evidence="2" type="ORF">SEMRO_1645_G288220.1</name>
</gene>
<proteinExistence type="predicted"/>
<protein>
    <submittedName>
        <fullName evidence="2">Uncharacterized protein</fullName>
    </submittedName>
</protein>
<dbReference type="EMBL" id="CAICTM010001643">
    <property type="protein sequence ID" value="CAB9525211.1"/>
    <property type="molecule type" value="Genomic_DNA"/>
</dbReference>
<feature type="region of interest" description="Disordered" evidence="1">
    <location>
        <begin position="301"/>
        <end position="374"/>
    </location>
</feature>
<comment type="caution">
    <text evidence="2">The sequence shown here is derived from an EMBL/GenBank/DDBJ whole genome shotgun (WGS) entry which is preliminary data.</text>
</comment>
<feature type="region of interest" description="Disordered" evidence="1">
    <location>
        <begin position="211"/>
        <end position="280"/>
    </location>
</feature>
<keyword evidence="3" id="KW-1185">Reference proteome</keyword>
<evidence type="ECO:0000313" key="3">
    <source>
        <dbReference type="Proteomes" id="UP001153069"/>
    </source>
</evidence>
<dbReference type="Proteomes" id="UP001153069">
    <property type="component" value="Unassembled WGS sequence"/>
</dbReference>
<evidence type="ECO:0000313" key="2">
    <source>
        <dbReference type="EMBL" id="CAB9525211.1"/>
    </source>
</evidence>
<dbReference type="AlphaFoldDB" id="A0A9N8ETF4"/>
<accession>A0A9N8ETF4</accession>
<feature type="compositionally biased region" description="Basic residues" evidence="1">
    <location>
        <begin position="312"/>
        <end position="322"/>
    </location>
</feature>
<evidence type="ECO:0000256" key="1">
    <source>
        <dbReference type="SAM" id="MobiDB-lite"/>
    </source>
</evidence>
<name>A0A9N8ETF4_9STRA</name>
<sequence length="374" mass="40770">MVEKPIGGALAFSQLDAWTDSSLNHRASAHVLVTNGLVMEHDTLQCRVSSTKPDMLVISFTMSPSFSLPEAKLSYLLPKIQEAYGEGVAADQEACLRILKSSPRYISCLQNLASLRGQTAEGDPLTVEFRMTAPFHIHDDLVTQKEDPIFYGFEVSHDNGETNVYFELKEKEKEFKPVMINGLHPSSSNQAAGRARKGMFQSFGMSSIPESVSFVSPSKAHRSRQSGSHGHEDDSSTTQTEDQHGSGRMDVDTAYNADDDDSWDSQLGEDSTTGPGESEEITKLRRELEAMQSILSGITQAKSFGSDDGSKSAKHAGNLKKMKTNDGYASSNSIAGDSKASRRSTVTRGTKARDDKRKKAASDASDDTIRKKAD</sequence>
<feature type="compositionally biased region" description="Basic and acidic residues" evidence="1">
    <location>
        <begin position="351"/>
        <end position="374"/>
    </location>
</feature>
<feature type="compositionally biased region" description="Basic and acidic residues" evidence="1">
    <location>
        <begin position="241"/>
        <end position="251"/>
    </location>
</feature>